<feature type="transmembrane region" description="Helical" evidence="7">
    <location>
        <begin position="22"/>
        <end position="47"/>
    </location>
</feature>
<dbReference type="InterPro" id="IPR035906">
    <property type="entry name" value="MetI-like_sf"/>
</dbReference>
<evidence type="ECO:0000256" key="6">
    <source>
        <dbReference type="ARBA" id="ARBA00023136"/>
    </source>
</evidence>
<protein>
    <submittedName>
        <fullName evidence="9">ABC-type sugar transport system, permease component</fullName>
    </submittedName>
</protein>
<dbReference type="PROSITE" id="PS50928">
    <property type="entry name" value="ABC_TM1"/>
    <property type="match status" value="1"/>
</dbReference>
<dbReference type="STRING" id="1195236.CTER_5317"/>
<evidence type="ECO:0000256" key="3">
    <source>
        <dbReference type="ARBA" id="ARBA00022475"/>
    </source>
</evidence>
<keyword evidence="4 7" id="KW-0812">Transmembrane</keyword>
<feature type="transmembrane region" description="Helical" evidence="7">
    <location>
        <begin position="82"/>
        <end position="106"/>
    </location>
</feature>
<evidence type="ECO:0000256" key="4">
    <source>
        <dbReference type="ARBA" id="ARBA00022692"/>
    </source>
</evidence>
<dbReference type="SUPFAM" id="SSF161098">
    <property type="entry name" value="MetI-like"/>
    <property type="match status" value="1"/>
</dbReference>
<keyword evidence="6 7" id="KW-0472">Membrane</keyword>
<dbReference type="Proteomes" id="UP000014155">
    <property type="component" value="Unassembled WGS sequence"/>
</dbReference>
<feature type="transmembrane region" description="Helical" evidence="7">
    <location>
        <begin position="118"/>
        <end position="137"/>
    </location>
</feature>
<dbReference type="EMBL" id="AORV01000072">
    <property type="protein sequence ID" value="EMS69089.1"/>
    <property type="molecule type" value="Genomic_DNA"/>
</dbReference>
<sequence>MKTSIEFSHKIKRTQEDWIIDTVVYALAIFIFIITFYPFFLSIVLAFNEGKDATYGGIYFWPRKFTLDNFAELLNDPAWGKALLITVLRTVLGTGITVFFTCLVAYGLSAKNLIFRKFYMGMVIFSMYFSGGIIPYYMVIRSMHLTNSFLVYIIPSALNTFFLIVAISFFQDIPKDLAESASIDGAGELTILRKIILPISKPLLATIAIFTAVTQWNSWYDCAFFTQNKALRTMGYLLMSVIKKSSMSQSNMDSYAASVAGGTITTVSVQLAAMIVAVAPILLIYPFFQRYIVSGLTLGSVKG</sequence>
<keyword evidence="9" id="KW-0762">Sugar transport</keyword>
<gene>
    <name evidence="9" type="ORF">CTER_5317</name>
</gene>
<organism evidence="9 10">
    <name type="scientific">Ruminiclostridium cellobioparum subsp. termitidis CT1112</name>
    <dbReference type="NCBI Taxonomy" id="1195236"/>
    <lineage>
        <taxon>Bacteria</taxon>
        <taxon>Bacillati</taxon>
        <taxon>Bacillota</taxon>
        <taxon>Clostridia</taxon>
        <taxon>Eubacteriales</taxon>
        <taxon>Oscillospiraceae</taxon>
        <taxon>Ruminiclostridium</taxon>
    </lineage>
</organism>
<dbReference type="AlphaFoldDB" id="S0FJ05"/>
<dbReference type="GO" id="GO:0005886">
    <property type="term" value="C:plasma membrane"/>
    <property type="evidence" value="ECO:0007669"/>
    <property type="project" value="UniProtKB-SubCell"/>
</dbReference>
<feature type="transmembrane region" description="Helical" evidence="7">
    <location>
        <begin position="149"/>
        <end position="170"/>
    </location>
</feature>
<comment type="subcellular location">
    <subcellularLocation>
        <location evidence="1">Cell membrane</location>
        <topology evidence="1">Multi-pass membrane protein</topology>
    </subcellularLocation>
</comment>
<evidence type="ECO:0000256" key="5">
    <source>
        <dbReference type="ARBA" id="ARBA00022989"/>
    </source>
</evidence>
<evidence type="ECO:0000256" key="2">
    <source>
        <dbReference type="ARBA" id="ARBA00022448"/>
    </source>
</evidence>
<reference evidence="9 10" key="1">
    <citation type="journal article" date="2013" name="Genome Announc.">
        <title>Draft Genome Sequence of the Cellulolytic, Mesophilic, Anaerobic Bacterium Clostridium termitidis Strain CT1112 (DSM 5398).</title>
        <authorList>
            <person name="Lal S."/>
            <person name="Ramachandran U."/>
            <person name="Zhang X."/>
            <person name="Munir R."/>
            <person name="Sparling R."/>
            <person name="Levin D.B."/>
        </authorList>
    </citation>
    <scope>NUCLEOTIDE SEQUENCE [LARGE SCALE GENOMIC DNA]</scope>
    <source>
        <strain evidence="9 10">CT1112</strain>
    </source>
</reference>
<keyword evidence="3" id="KW-1003">Cell membrane</keyword>
<keyword evidence="5 7" id="KW-1133">Transmembrane helix</keyword>
<accession>S0FJ05</accession>
<comment type="caution">
    <text evidence="9">The sequence shown here is derived from an EMBL/GenBank/DDBJ whole genome shotgun (WGS) entry which is preliminary data.</text>
</comment>
<evidence type="ECO:0000256" key="7">
    <source>
        <dbReference type="SAM" id="Phobius"/>
    </source>
</evidence>
<dbReference type="eggNOG" id="COG0395">
    <property type="taxonomic scope" value="Bacteria"/>
</dbReference>
<feature type="domain" description="ABC transmembrane type-1" evidence="8">
    <location>
        <begin position="83"/>
        <end position="276"/>
    </location>
</feature>
<dbReference type="PATRIC" id="fig|1195236.3.peg.5455"/>
<dbReference type="GO" id="GO:0055085">
    <property type="term" value="P:transmembrane transport"/>
    <property type="evidence" value="ECO:0007669"/>
    <property type="project" value="InterPro"/>
</dbReference>
<dbReference type="PANTHER" id="PTHR43744">
    <property type="entry name" value="ABC TRANSPORTER PERMEASE PROTEIN MG189-RELATED-RELATED"/>
    <property type="match status" value="1"/>
</dbReference>
<feature type="transmembrane region" description="Helical" evidence="7">
    <location>
        <begin position="255"/>
        <end position="288"/>
    </location>
</feature>
<dbReference type="InterPro" id="IPR000515">
    <property type="entry name" value="MetI-like"/>
</dbReference>
<proteinExistence type="predicted"/>
<dbReference type="RefSeq" id="WP_004630776.1">
    <property type="nucleotide sequence ID" value="NZ_AORV01000072.1"/>
</dbReference>
<dbReference type="Gene3D" id="1.10.3720.10">
    <property type="entry name" value="MetI-like"/>
    <property type="match status" value="1"/>
</dbReference>
<evidence type="ECO:0000313" key="10">
    <source>
        <dbReference type="Proteomes" id="UP000014155"/>
    </source>
</evidence>
<keyword evidence="10" id="KW-1185">Reference proteome</keyword>
<name>S0FJ05_RUMCE</name>
<evidence type="ECO:0000259" key="8">
    <source>
        <dbReference type="PROSITE" id="PS50928"/>
    </source>
</evidence>
<evidence type="ECO:0000313" key="9">
    <source>
        <dbReference type="EMBL" id="EMS69089.1"/>
    </source>
</evidence>
<keyword evidence="2" id="KW-0813">Transport</keyword>
<dbReference type="CDD" id="cd06261">
    <property type="entry name" value="TM_PBP2"/>
    <property type="match status" value="1"/>
</dbReference>
<evidence type="ECO:0000256" key="1">
    <source>
        <dbReference type="ARBA" id="ARBA00004651"/>
    </source>
</evidence>
<dbReference type="PANTHER" id="PTHR43744:SF9">
    <property type="entry name" value="POLYGALACTURONAN_RHAMNOGALACTURONAN TRANSPORT SYSTEM PERMEASE PROTEIN YTCP"/>
    <property type="match status" value="1"/>
</dbReference>